<feature type="region of interest" description="Disordered" evidence="1">
    <location>
        <begin position="1"/>
        <end position="33"/>
    </location>
</feature>
<feature type="compositionally biased region" description="Basic and acidic residues" evidence="1">
    <location>
        <begin position="1"/>
        <end position="10"/>
    </location>
</feature>
<reference evidence="2" key="2">
    <citation type="submission" date="2021-04" db="EMBL/GenBank/DDBJ databases">
        <authorList>
            <person name="Podell S."/>
        </authorList>
    </citation>
    <scope>NUCLEOTIDE SEQUENCE</scope>
    <source>
        <strain evidence="2">Hildebrandi</strain>
    </source>
</reference>
<feature type="region of interest" description="Disordered" evidence="1">
    <location>
        <begin position="77"/>
        <end position="98"/>
    </location>
</feature>
<sequence length="98" mass="11079">MTKHKTEQKHGKGHGHKNAARSTAAVQQDKDKKARMFDHHDFTGGQTCGKHHVVQTKPESEYDHIGEDLFADLKAHNKKNDHHHHNLHGAPKHHVPAT</sequence>
<accession>A0A9K3PUY9</accession>
<evidence type="ECO:0000256" key="1">
    <source>
        <dbReference type="SAM" id="MobiDB-lite"/>
    </source>
</evidence>
<organism evidence="2 3">
    <name type="scientific">Nitzschia inconspicua</name>
    <dbReference type="NCBI Taxonomy" id="303405"/>
    <lineage>
        <taxon>Eukaryota</taxon>
        <taxon>Sar</taxon>
        <taxon>Stramenopiles</taxon>
        <taxon>Ochrophyta</taxon>
        <taxon>Bacillariophyta</taxon>
        <taxon>Bacillariophyceae</taxon>
        <taxon>Bacillariophycidae</taxon>
        <taxon>Bacillariales</taxon>
        <taxon>Bacillariaceae</taxon>
        <taxon>Nitzschia</taxon>
    </lineage>
</organism>
<protein>
    <submittedName>
        <fullName evidence="2">Uncharacterized protein</fullName>
    </submittedName>
</protein>
<reference evidence="2" key="1">
    <citation type="journal article" date="2021" name="Sci. Rep.">
        <title>Diploid genomic architecture of Nitzschia inconspicua, an elite biomass production diatom.</title>
        <authorList>
            <person name="Oliver A."/>
            <person name="Podell S."/>
            <person name="Pinowska A."/>
            <person name="Traller J.C."/>
            <person name="Smith S.R."/>
            <person name="McClure R."/>
            <person name="Beliaev A."/>
            <person name="Bohutskyi P."/>
            <person name="Hill E.A."/>
            <person name="Rabines A."/>
            <person name="Zheng H."/>
            <person name="Allen L.Z."/>
            <person name="Kuo A."/>
            <person name="Grigoriev I.V."/>
            <person name="Allen A.E."/>
            <person name="Hazlebeck D."/>
            <person name="Allen E.E."/>
        </authorList>
    </citation>
    <scope>NUCLEOTIDE SEQUENCE</scope>
    <source>
        <strain evidence="2">Hildebrandi</strain>
    </source>
</reference>
<gene>
    <name evidence="2" type="ORF">IV203_035844</name>
</gene>
<evidence type="ECO:0000313" key="3">
    <source>
        <dbReference type="Proteomes" id="UP000693970"/>
    </source>
</evidence>
<keyword evidence="3" id="KW-1185">Reference proteome</keyword>
<dbReference type="EMBL" id="JAGRRH010000013">
    <property type="protein sequence ID" value="KAG7360745.1"/>
    <property type="molecule type" value="Genomic_DNA"/>
</dbReference>
<proteinExistence type="predicted"/>
<dbReference type="AlphaFoldDB" id="A0A9K3PUY9"/>
<evidence type="ECO:0000313" key="2">
    <source>
        <dbReference type="EMBL" id="KAG7360745.1"/>
    </source>
</evidence>
<comment type="caution">
    <text evidence="2">The sequence shown here is derived from an EMBL/GenBank/DDBJ whole genome shotgun (WGS) entry which is preliminary data.</text>
</comment>
<name>A0A9K3PUY9_9STRA</name>
<dbReference type="Proteomes" id="UP000693970">
    <property type="component" value="Unassembled WGS sequence"/>
</dbReference>